<dbReference type="GO" id="GO:0008270">
    <property type="term" value="F:zinc ion binding"/>
    <property type="evidence" value="ECO:0007669"/>
    <property type="project" value="UniProtKB-KW"/>
</dbReference>
<keyword evidence="5" id="KW-1185">Reference proteome</keyword>
<gene>
    <name evidence="4" type="ORF">X975_03185</name>
</gene>
<feature type="non-terminal residue" evidence="4">
    <location>
        <position position="193"/>
    </location>
</feature>
<feature type="region of interest" description="Disordered" evidence="2">
    <location>
        <begin position="24"/>
        <end position="43"/>
    </location>
</feature>
<dbReference type="EMBL" id="KL821868">
    <property type="protein sequence ID" value="KFM83432.1"/>
    <property type="molecule type" value="Genomic_DNA"/>
</dbReference>
<dbReference type="PROSITE" id="PS50157">
    <property type="entry name" value="ZINC_FINGER_C2H2_2"/>
    <property type="match status" value="1"/>
</dbReference>
<evidence type="ECO:0000313" key="4">
    <source>
        <dbReference type="EMBL" id="KFM83432.1"/>
    </source>
</evidence>
<evidence type="ECO:0000259" key="3">
    <source>
        <dbReference type="PROSITE" id="PS50157"/>
    </source>
</evidence>
<evidence type="ECO:0000256" key="1">
    <source>
        <dbReference type="PROSITE-ProRule" id="PRU00042"/>
    </source>
</evidence>
<keyword evidence="1" id="KW-0862">Zinc</keyword>
<dbReference type="InterPro" id="IPR013087">
    <property type="entry name" value="Znf_C2H2_type"/>
</dbReference>
<evidence type="ECO:0000313" key="5">
    <source>
        <dbReference type="Proteomes" id="UP000054359"/>
    </source>
</evidence>
<feature type="compositionally biased region" description="Low complexity" evidence="2">
    <location>
        <begin position="131"/>
        <end position="145"/>
    </location>
</feature>
<dbReference type="Proteomes" id="UP000054359">
    <property type="component" value="Unassembled WGS sequence"/>
</dbReference>
<keyword evidence="1" id="KW-0479">Metal-binding</keyword>
<evidence type="ECO:0000256" key="2">
    <source>
        <dbReference type="SAM" id="MobiDB-lite"/>
    </source>
</evidence>
<dbReference type="InterPro" id="IPR036236">
    <property type="entry name" value="Znf_C2H2_sf"/>
</dbReference>
<name>A0A087V1E3_STEMI</name>
<organism evidence="4 5">
    <name type="scientific">Stegodyphus mimosarum</name>
    <name type="common">African social velvet spider</name>
    <dbReference type="NCBI Taxonomy" id="407821"/>
    <lineage>
        <taxon>Eukaryota</taxon>
        <taxon>Metazoa</taxon>
        <taxon>Ecdysozoa</taxon>
        <taxon>Arthropoda</taxon>
        <taxon>Chelicerata</taxon>
        <taxon>Arachnida</taxon>
        <taxon>Araneae</taxon>
        <taxon>Araneomorphae</taxon>
        <taxon>Entelegynae</taxon>
        <taxon>Eresoidea</taxon>
        <taxon>Eresidae</taxon>
        <taxon>Stegodyphus</taxon>
    </lineage>
</organism>
<reference evidence="4 5" key="1">
    <citation type="submission" date="2013-11" db="EMBL/GenBank/DDBJ databases">
        <title>Genome sequencing of Stegodyphus mimosarum.</title>
        <authorList>
            <person name="Bechsgaard J."/>
        </authorList>
    </citation>
    <scope>NUCLEOTIDE SEQUENCE [LARGE SCALE GENOMIC DNA]</scope>
</reference>
<keyword evidence="1" id="KW-0863">Zinc-finger</keyword>
<protein>
    <recommendedName>
        <fullName evidence="3">C2H2-type domain-containing protein</fullName>
    </recommendedName>
</protein>
<feature type="region of interest" description="Disordered" evidence="2">
    <location>
        <begin position="53"/>
        <end position="84"/>
    </location>
</feature>
<sequence>MTSDIVPSSASPVCHHTRSRAANGHACSSTPAPHPTTIAPTCSTSFTPSMSTGILSCNPDPPVPAPASTSHLAAGSSSTTSPSCFPCKECGKSFSSRRPLRFHWNRQHRRSIPSSSPSADDFIAPLPSSPSPVVSSPHVVNSSSSATDPAPSFGPIHPPSTSRIDSTLHLVFPVHDVFMCTENSCSLLFRSGS</sequence>
<dbReference type="SUPFAM" id="SSF57667">
    <property type="entry name" value="beta-beta-alpha zinc fingers"/>
    <property type="match status" value="1"/>
</dbReference>
<feature type="region of interest" description="Disordered" evidence="2">
    <location>
        <begin position="107"/>
        <end position="158"/>
    </location>
</feature>
<dbReference type="AlphaFoldDB" id="A0A087V1E3"/>
<dbReference type="PROSITE" id="PS00028">
    <property type="entry name" value="ZINC_FINGER_C2H2_1"/>
    <property type="match status" value="1"/>
</dbReference>
<feature type="domain" description="C2H2-type" evidence="3">
    <location>
        <begin position="85"/>
        <end position="113"/>
    </location>
</feature>
<accession>A0A087V1E3</accession>
<proteinExistence type="predicted"/>